<name>C0QCA6_DESAH</name>
<dbReference type="EMBL" id="CP001087">
    <property type="protein sequence ID" value="ACN17123.1"/>
    <property type="molecule type" value="Genomic_DNA"/>
</dbReference>
<dbReference type="KEGG" id="dat:HRM2_40660"/>
<gene>
    <name evidence="1" type="ordered locus">HRM2_40660</name>
</gene>
<dbReference type="eggNOG" id="COG0177">
    <property type="taxonomic scope" value="Bacteria"/>
</dbReference>
<accession>C0QCA6</accession>
<evidence type="ECO:0000313" key="2">
    <source>
        <dbReference type="Proteomes" id="UP000000442"/>
    </source>
</evidence>
<dbReference type="STRING" id="177437.HRM2_40660"/>
<organism evidence="1 2">
    <name type="scientific">Desulforapulum autotrophicum (strain ATCC 43914 / DSM 3382 / VKM B-1955 / HRM2)</name>
    <name type="common">Desulfobacterium autotrophicum</name>
    <dbReference type="NCBI Taxonomy" id="177437"/>
    <lineage>
        <taxon>Bacteria</taxon>
        <taxon>Pseudomonadati</taxon>
        <taxon>Thermodesulfobacteriota</taxon>
        <taxon>Desulfobacteria</taxon>
        <taxon>Desulfobacterales</taxon>
        <taxon>Desulfobacteraceae</taxon>
        <taxon>Desulforapulum</taxon>
    </lineage>
</organism>
<sequence length="233" mass="25870">MALVAALLAYGRVAQILKAVTQVLDLFGTSPHGYLLTRNQADIVHDLEGFKYRFTTGKQMACLLMGVKTVLQRFGSLETCFAEGFSPDDETVIPALSLFVKQLSCRGSMGILAADPDKRSACKRNNLFLRWMVRKDRVDPGGWDRIPCSALVVPLDTHMFRVGTQLGFTRKKQANLKTALEITQGFRTLVPHDPVRYDFCLTRFGIRKEMNPAELKMILSGGTGKVSGNKGKK</sequence>
<proteinExistence type="predicted"/>
<protein>
    <recommendedName>
        <fullName evidence="3">TIGR02757 family protein</fullName>
    </recommendedName>
</protein>
<dbReference type="Proteomes" id="UP000000442">
    <property type="component" value="Chromosome"/>
</dbReference>
<reference evidence="1 2" key="1">
    <citation type="journal article" date="2009" name="Environ. Microbiol.">
        <title>Genome sequence of Desulfobacterium autotrophicum HRM2, a marine sulfate reducer oxidizing organic carbon completely to carbon dioxide.</title>
        <authorList>
            <person name="Strittmatter A.W."/>
            <person name="Liesegang H."/>
            <person name="Rabus R."/>
            <person name="Decker I."/>
            <person name="Amann J."/>
            <person name="Andres S."/>
            <person name="Henne A."/>
            <person name="Fricke W.F."/>
            <person name="Martinez-Arias R."/>
            <person name="Bartels D."/>
            <person name="Goesmann A."/>
            <person name="Krause L."/>
            <person name="Puehler A."/>
            <person name="Klenk H.P."/>
            <person name="Richter M."/>
            <person name="Schuler M."/>
            <person name="Gloeckner F.O."/>
            <person name="Meyerdierks A."/>
            <person name="Gottschalk G."/>
            <person name="Amann R."/>
        </authorList>
    </citation>
    <scope>NUCLEOTIDE SEQUENCE [LARGE SCALE GENOMIC DNA]</scope>
    <source>
        <strain evidence="2">ATCC 43914 / DSM 3382 / HRM2</strain>
    </source>
</reference>
<keyword evidence="2" id="KW-1185">Reference proteome</keyword>
<evidence type="ECO:0000313" key="1">
    <source>
        <dbReference type="EMBL" id="ACN17123.1"/>
    </source>
</evidence>
<dbReference type="Pfam" id="PF09674">
    <property type="entry name" value="DUF2400"/>
    <property type="match status" value="1"/>
</dbReference>
<dbReference type="HOGENOM" id="CLU_064298_0_0_7"/>
<dbReference type="AlphaFoldDB" id="C0QCA6"/>
<dbReference type="NCBIfam" id="TIGR02757">
    <property type="entry name" value="TIGR02757 family protein"/>
    <property type="match status" value="1"/>
</dbReference>
<evidence type="ECO:0008006" key="3">
    <source>
        <dbReference type="Google" id="ProtNLM"/>
    </source>
</evidence>
<dbReference type="InterPro" id="IPR014127">
    <property type="entry name" value="CHP02757"/>
</dbReference>